<evidence type="ECO:0000256" key="1">
    <source>
        <dbReference type="ARBA" id="ARBA00004613"/>
    </source>
</evidence>
<evidence type="ECO:0000256" key="3">
    <source>
        <dbReference type="ARBA" id="ARBA00022729"/>
    </source>
</evidence>
<feature type="region of interest" description="Disordered" evidence="4">
    <location>
        <begin position="290"/>
        <end position="372"/>
    </location>
</feature>
<comment type="caution">
    <text evidence="8">The sequence shown here is derived from an EMBL/GenBank/DDBJ whole genome shotgun (WGS) entry which is preliminary data.</text>
</comment>
<keyword evidence="5" id="KW-1133">Transmembrane helix</keyword>
<dbReference type="PROSITE" id="PS50853">
    <property type="entry name" value="FN3"/>
    <property type="match status" value="1"/>
</dbReference>
<accession>A0A1J5IGU0</accession>
<dbReference type="AlphaFoldDB" id="A0A1J5IGU0"/>
<feature type="compositionally biased region" description="Low complexity" evidence="4">
    <location>
        <begin position="325"/>
        <end position="338"/>
    </location>
</feature>
<dbReference type="GO" id="GO:0005576">
    <property type="term" value="C:extracellular region"/>
    <property type="evidence" value="ECO:0007669"/>
    <property type="project" value="UniProtKB-SubCell"/>
</dbReference>
<feature type="compositionally biased region" description="Pro residues" evidence="4">
    <location>
        <begin position="453"/>
        <end position="469"/>
    </location>
</feature>
<dbReference type="NCBIfam" id="NF033679">
    <property type="entry name" value="DNRLRE_dom"/>
    <property type="match status" value="1"/>
</dbReference>
<dbReference type="CDD" id="cd00063">
    <property type="entry name" value="FN3"/>
    <property type="match status" value="1"/>
</dbReference>
<dbReference type="GO" id="GO:0003993">
    <property type="term" value="F:acid phosphatase activity"/>
    <property type="evidence" value="ECO:0007669"/>
    <property type="project" value="InterPro"/>
</dbReference>
<feature type="region of interest" description="Disordered" evidence="4">
    <location>
        <begin position="414"/>
        <end position="506"/>
    </location>
</feature>
<feature type="compositionally biased region" description="Polar residues" evidence="4">
    <location>
        <begin position="261"/>
        <end position="270"/>
    </location>
</feature>
<feature type="compositionally biased region" description="Low complexity" evidence="4">
    <location>
        <begin position="248"/>
        <end position="260"/>
    </location>
</feature>
<feature type="region of interest" description="Disordered" evidence="4">
    <location>
        <begin position="247"/>
        <end position="271"/>
    </location>
</feature>
<dbReference type="Pfam" id="PF16656">
    <property type="entry name" value="Pur_ac_phosph_N"/>
    <property type="match status" value="1"/>
</dbReference>
<proteinExistence type="predicted"/>
<dbReference type="GO" id="GO:0046872">
    <property type="term" value="F:metal ion binding"/>
    <property type="evidence" value="ECO:0007669"/>
    <property type="project" value="InterPro"/>
</dbReference>
<evidence type="ECO:0000259" key="7">
    <source>
        <dbReference type="PROSITE" id="PS50853"/>
    </source>
</evidence>
<evidence type="ECO:0000313" key="8">
    <source>
        <dbReference type="EMBL" id="OIP96297.1"/>
    </source>
</evidence>
<sequence>MPNKMLKITLAAVAVCLLPVFAHAETQVVLVATDDASVTSTAADQPNGNAESLVLEYKAGENNRQSITYLSFDLSSIPKNAVVTRARLTLFASSVSELSETVIQLKDVQDSWTQSTLTWNTKKETGITRAAATIHASDSGEFITWPDNPTLSLTDDKLTAQINLYVRSSVDQFSCALVGPAPEVSPDYTLTFVSTEDGTEPDRQPRLVVTYDQPGPKISGVTATDITDTAVTISWVTDEVADSLVRYGESPSVESSQGSSATTTQHSVKLTSLKPRSDYNFRVESTDKNGALTSSDLQTFTTIATPPPTNDVEKTAAEVPDPKAADTTATDPARQPATQKTTQQPISTPATTAPRNQSGELLLSESDTDTTPKKNAIDAVKKWAVTFLPFIAIIGFFILIFRSSISGYAETNTPGFKPPVPQDPQFRAPAPPPMQAPPQKQPPPEAPACYDYPTPPMPAPQQPVQPPPTQQQRPMSTQPPRPQVVRLTPPQLKNRPPVLDLKKKQN</sequence>
<feature type="compositionally biased region" description="Polar residues" evidence="4">
    <location>
        <begin position="339"/>
        <end position="359"/>
    </location>
</feature>
<feature type="chain" id="PRO_5012972841" description="Fibronectin type-III domain-containing protein" evidence="6">
    <location>
        <begin position="25"/>
        <end position="506"/>
    </location>
</feature>
<dbReference type="Pfam" id="PF24517">
    <property type="entry name" value="CBM96"/>
    <property type="match status" value="1"/>
</dbReference>
<evidence type="ECO:0000313" key="9">
    <source>
        <dbReference type="Proteomes" id="UP000183245"/>
    </source>
</evidence>
<name>A0A1J5IGU0_9BACT</name>
<dbReference type="Gene3D" id="2.60.40.380">
    <property type="entry name" value="Purple acid phosphatase-like, N-terminal"/>
    <property type="match status" value="1"/>
</dbReference>
<feature type="compositionally biased region" description="Pro residues" evidence="4">
    <location>
        <begin position="429"/>
        <end position="446"/>
    </location>
</feature>
<dbReference type="InterPro" id="IPR003961">
    <property type="entry name" value="FN3_dom"/>
</dbReference>
<dbReference type="EMBL" id="MNZT01000089">
    <property type="protein sequence ID" value="OIP96297.1"/>
    <property type="molecule type" value="Genomic_DNA"/>
</dbReference>
<keyword evidence="3 6" id="KW-0732">Signal</keyword>
<organism evidence="8 9">
    <name type="scientific">Candidatus Wirthbacteria bacterium CG2_30_54_11</name>
    <dbReference type="NCBI Taxonomy" id="1817892"/>
    <lineage>
        <taxon>Bacteria</taxon>
        <taxon>Candidatus Wirthbacteria</taxon>
    </lineage>
</organism>
<dbReference type="STRING" id="1817892.AUK40_05135"/>
<dbReference type="Proteomes" id="UP000183245">
    <property type="component" value="Unassembled WGS sequence"/>
</dbReference>
<feature type="signal peptide" evidence="6">
    <location>
        <begin position="1"/>
        <end position="24"/>
    </location>
</feature>
<dbReference type="InterPro" id="IPR008963">
    <property type="entry name" value="Purple_acid_Pase-like_N"/>
</dbReference>
<reference evidence="8" key="1">
    <citation type="journal article" date="2016" name="Environ. Microbiol.">
        <title>Genomic resolution of a cold subsurface aquifer community provides metabolic insights for novel microbes adapted to high CO concentrations.</title>
        <authorList>
            <person name="Probst A.J."/>
            <person name="Castelle C.J."/>
            <person name="Singh A."/>
            <person name="Brown C.T."/>
            <person name="Anantharaman K."/>
            <person name="Sharon I."/>
            <person name="Hug L.A."/>
            <person name="Burstein D."/>
            <person name="Emerson J.B."/>
            <person name="Thomas B.C."/>
            <person name="Banfield J.F."/>
        </authorList>
    </citation>
    <scope>NUCLEOTIDE SEQUENCE [LARGE SCALE GENOMIC DNA]</scope>
    <source>
        <strain evidence="8">CG2_30_54_11</strain>
    </source>
</reference>
<evidence type="ECO:0000256" key="4">
    <source>
        <dbReference type="SAM" id="MobiDB-lite"/>
    </source>
</evidence>
<comment type="subcellular location">
    <subcellularLocation>
        <location evidence="1">Secreted</location>
    </subcellularLocation>
</comment>
<evidence type="ECO:0000256" key="2">
    <source>
        <dbReference type="ARBA" id="ARBA00022525"/>
    </source>
</evidence>
<evidence type="ECO:0000256" key="5">
    <source>
        <dbReference type="SAM" id="Phobius"/>
    </source>
</evidence>
<dbReference type="SMART" id="SM00060">
    <property type="entry name" value="FN3"/>
    <property type="match status" value="1"/>
</dbReference>
<keyword evidence="5" id="KW-0472">Membrane</keyword>
<feature type="domain" description="Fibronectin type-III" evidence="7">
    <location>
        <begin position="217"/>
        <end position="308"/>
    </location>
</feature>
<dbReference type="SUPFAM" id="SSF49363">
    <property type="entry name" value="Purple acid phosphatase, N-terminal domain"/>
    <property type="match status" value="1"/>
</dbReference>
<evidence type="ECO:0000256" key="6">
    <source>
        <dbReference type="SAM" id="SignalP"/>
    </source>
</evidence>
<keyword evidence="5" id="KW-0812">Transmembrane</keyword>
<feature type="compositionally biased region" description="Basic and acidic residues" evidence="4">
    <location>
        <begin position="311"/>
        <end position="324"/>
    </location>
</feature>
<protein>
    <recommendedName>
        <fullName evidence="7">Fibronectin type-III domain-containing protein</fullName>
    </recommendedName>
</protein>
<feature type="compositionally biased region" description="Polar residues" evidence="4">
    <location>
        <begin position="291"/>
        <end position="304"/>
    </location>
</feature>
<gene>
    <name evidence="8" type="ORF">AUK40_05135</name>
</gene>
<keyword evidence="2" id="KW-0964">Secreted</keyword>
<dbReference type="InterPro" id="IPR015914">
    <property type="entry name" value="PAPs_N"/>
</dbReference>
<dbReference type="InterPro" id="IPR055372">
    <property type="entry name" value="CBM96"/>
</dbReference>
<feature type="transmembrane region" description="Helical" evidence="5">
    <location>
        <begin position="383"/>
        <end position="401"/>
    </location>
</feature>